<evidence type="ECO:0000313" key="1">
    <source>
        <dbReference type="EMBL" id="KAH8010384.1"/>
    </source>
</evidence>
<sequence length="91" mass="9414">MSQASSSFDKHSDEDDLPPALAAAVGASPPPSSTSPGSQKTSGGQFSSCAKSPTDAGNMFALEPGDLLMDFTEATPMVNDFVSKPWKIMFG</sequence>
<reference evidence="1" key="1">
    <citation type="submission" date="2021-08" db="EMBL/GenBank/DDBJ databases">
        <title>The first chromosome-level gecko genome reveals the dynamic sex chromosomes of Neotropical dwarf geckos (Sphaerodactylidae: Sphaerodactylus).</title>
        <authorList>
            <person name="Pinto B.J."/>
            <person name="Keating S.E."/>
            <person name="Gamble T."/>
        </authorList>
    </citation>
    <scope>NUCLEOTIDE SEQUENCE</scope>
    <source>
        <strain evidence="1">TG3544</strain>
    </source>
</reference>
<keyword evidence="2" id="KW-1185">Reference proteome</keyword>
<proteinExistence type="predicted"/>
<gene>
    <name evidence="1" type="ORF">K3G42_003153</name>
</gene>
<name>A0ACB8FTW1_9SAUR</name>
<accession>A0ACB8FTW1</accession>
<comment type="caution">
    <text evidence="1">The sequence shown here is derived from an EMBL/GenBank/DDBJ whole genome shotgun (WGS) entry which is preliminary data.</text>
</comment>
<organism evidence="1 2">
    <name type="scientific">Sphaerodactylus townsendi</name>
    <dbReference type="NCBI Taxonomy" id="933632"/>
    <lineage>
        <taxon>Eukaryota</taxon>
        <taxon>Metazoa</taxon>
        <taxon>Chordata</taxon>
        <taxon>Craniata</taxon>
        <taxon>Vertebrata</taxon>
        <taxon>Euteleostomi</taxon>
        <taxon>Lepidosauria</taxon>
        <taxon>Squamata</taxon>
        <taxon>Bifurcata</taxon>
        <taxon>Gekkota</taxon>
        <taxon>Sphaerodactylidae</taxon>
        <taxon>Sphaerodactylus</taxon>
    </lineage>
</organism>
<evidence type="ECO:0000313" key="2">
    <source>
        <dbReference type="Proteomes" id="UP000827872"/>
    </source>
</evidence>
<dbReference type="Proteomes" id="UP000827872">
    <property type="component" value="Linkage Group LG11"/>
</dbReference>
<protein>
    <submittedName>
        <fullName evidence="1">Uncharacterized protein</fullName>
    </submittedName>
</protein>
<dbReference type="EMBL" id="CM037624">
    <property type="protein sequence ID" value="KAH8010384.1"/>
    <property type="molecule type" value="Genomic_DNA"/>
</dbReference>